<dbReference type="InterPro" id="IPR011009">
    <property type="entry name" value="Kinase-like_dom_sf"/>
</dbReference>
<keyword evidence="4" id="KW-1185">Reference proteome</keyword>
<evidence type="ECO:0000313" key="4">
    <source>
        <dbReference type="Proteomes" id="UP000018888"/>
    </source>
</evidence>
<dbReference type="PROSITE" id="PS00107">
    <property type="entry name" value="PROTEIN_KINASE_ATP"/>
    <property type="match status" value="1"/>
</dbReference>
<dbReference type="Proteomes" id="UP000018888">
    <property type="component" value="Unassembled WGS sequence"/>
</dbReference>
<dbReference type="InterPro" id="IPR017441">
    <property type="entry name" value="Protein_kinase_ATP_BS"/>
</dbReference>
<comment type="caution">
    <text evidence="3">The sequence shown here is derived from an EMBL/GenBank/DDBJ whole genome shotgun (WGS) entry which is preliminary data.</text>
</comment>
<reference evidence="3 4" key="1">
    <citation type="journal article" date="2013" name="Proc. Natl. Acad. Sci. U.S.A.">
        <title>Genome of an arbuscular mycorrhizal fungus provides insight into the oldest plant symbiosis.</title>
        <authorList>
            <person name="Tisserant E."/>
            <person name="Malbreil M."/>
            <person name="Kuo A."/>
            <person name="Kohler A."/>
            <person name="Symeonidi A."/>
            <person name="Balestrini R."/>
            <person name="Charron P."/>
            <person name="Duensing N."/>
            <person name="Frei Dit Frey N."/>
            <person name="Gianinazzi-Pearson V."/>
            <person name="Gilbert L.B."/>
            <person name="Handa Y."/>
            <person name="Herr J.R."/>
            <person name="Hijri M."/>
            <person name="Koul R."/>
            <person name="Kawaguchi M."/>
            <person name="Krajinski F."/>
            <person name="Lammers P.J."/>
            <person name="Masclaux F.G."/>
            <person name="Murat C."/>
            <person name="Morin E."/>
            <person name="Ndikumana S."/>
            <person name="Pagni M."/>
            <person name="Petitpierre D."/>
            <person name="Requena N."/>
            <person name="Rosikiewicz P."/>
            <person name="Riley R."/>
            <person name="Saito K."/>
            <person name="San Clemente H."/>
            <person name="Shapiro H."/>
            <person name="van Tuinen D."/>
            <person name="Becard G."/>
            <person name="Bonfante P."/>
            <person name="Paszkowski U."/>
            <person name="Shachar-Hill Y.Y."/>
            <person name="Tuskan G.A."/>
            <person name="Young P.W."/>
            <person name="Sanders I.R."/>
            <person name="Henrissat B."/>
            <person name="Rensing S.A."/>
            <person name="Grigoriev I.V."/>
            <person name="Corradi N."/>
            <person name="Roux C."/>
            <person name="Martin F."/>
        </authorList>
    </citation>
    <scope>NUCLEOTIDE SEQUENCE [LARGE SCALE GENOMIC DNA]</scope>
    <source>
        <strain evidence="3 4">DAOM 197198</strain>
    </source>
</reference>
<accession>A0A2P4PLW2</accession>
<proteinExistence type="predicted"/>
<dbReference type="GO" id="GO:0005524">
    <property type="term" value="F:ATP binding"/>
    <property type="evidence" value="ECO:0007669"/>
    <property type="project" value="UniProtKB-UniRule"/>
</dbReference>
<evidence type="ECO:0000313" key="3">
    <source>
        <dbReference type="EMBL" id="POG66365.1"/>
    </source>
</evidence>
<dbReference type="Gene3D" id="1.10.510.10">
    <property type="entry name" value="Transferase(Phosphotransferase) domain 1"/>
    <property type="match status" value="1"/>
</dbReference>
<dbReference type="PIRSF" id="PIRSF000654">
    <property type="entry name" value="Integrin-linked_kinase"/>
    <property type="match status" value="1"/>
</dbReference>
<feature type="non-terminal residue" evidence="3">
    <location>
        <position position="333"/>
    </location>
</feature>
<dbReference type="SUPFAM" id="SSF56112">
    <property type="entry name" value="Protein kinase-like (PK-like)"/>
    <property type="match status" value="1"/>
</dbReference>
<evidence type="ECO:0000259" key="2">
    <source>
        <dbReference type="PROSITE" id="PS50011"/>
    </source>
</evidence>
<dbReference type="PANTHER" id="PTHR44329">
    <property type="entry name" value="SERINE/THREONINE-PROTEIN KINASE TNNI3K-RELATED"/>
    <property type="match status" value="1"/>
</dbReference>
<dbReference type="InterPro" id="IPR051681">
    <property type="entry name" value="Ser/Thr_Kinases-Pseudokinases"/>
</dbReference>
<dbReference type="GO" id="GO:0004674">
    <property type="term" value="F:protein serine/threonine kinase activity"/>
    <property type="evidence" value="ECO:0007669"/>
    <property type="project" value="TreeGrafter"/>
</dbReference>
<feature type="domain" description="Protein kinase" evidence="2">
    <location>
        <begin position="39"/>
        <end position="303"/>
    </location>
</feature>
<keyword evidence="1" id="KW-0067">ATP-binding</keyword>
<dbReference type="EMBL" id="AUPC02000192">
    <property type="protein sequence ID" value="POG66365.1"/>
    <property type="molecule type" value="Genomic_DNA"/>
</dbReference>
<name>A0A2P4PLW2_RHIID</name>
<keyword evidence="1" id="KW-0547">Nucleotide-binding</keyword>
<dbReference type="Pfam" id="PF07714">
    <property type="entry name" value="PK_Tyr_Ser-Thr"/>
    <property type="match status" value="1"/>
</dbReference>
<sequence length="333" mass="38076">MSKNTMELNKVSTDNSKEINWINDAISKNYLKHYEFKDFTNIQEIGSGNFGKVYRANWKNSQKCFVLKSFLNINTVMVKETLYEFKLQHTVNFHDNIRLYGITNLEIQNKKLNSYMIVMDYANGGTLQDYLKIHFKDLTWNDKLNMALQLAYAVSTMHEAGIVHCGLHSKKVFVHQNSIKIGDFGLSKRIGNESKSILYKIIPYVDPKCFSLRNSNALSSLNVKSDVYSVGVLLWIISCGYTPFNTNGEYDIGLAIEISQGLRESIIPETPSDYAKLYTECWDVEPDKRPSMQEVVRKLSTIILQKNVYQNFEKKNIKEIGTSTTPTSSSTSS</sequence>
<dbReference type="PROSITE" id="PS50011">
    <property type="entry name" value="PROTEIN_KINASE_DOM"/>
    <property type="match status" value="1"/>
</dbReference>
<dbReference type="InterPro" id="IPR001245">
    <property type="entry name" value="Ser-Thr/Tyr_kinase_cat_dom"/>
</dbReference>
<dbReference type="AlphaFoldDB" id="A0A2P4PLW2"/>
<gene>
    <name evidence="3" type="ORF">GLOIN_2v1657304</name>
</gene>
<protein>
    <submittedName>
        <fullName evidence="3">Kinase-like domain-containing protein</fullName>
    </submittedName>
</protein>
<evidence type="ECO:0000256" key="1">
    <source>
        <dbReference type="PROSITE-ProRule" id="PRU10141"/>
    </source>
</evidence>
<feature type="binding site" evidence="1">
    <location>
        <position position="68"/>
    </location>
    <ligand>
        <name>ATP</name>
        <dbReference type="ChEBI" id="CHEBI:30616"/>
    </ligand>
</feature>
<dbReference type="InterPro" id="IPR000719">
    <property type="entry name" value="Prot_kinase_dom"/>
</dbReference>
<reference evidence="3 4" key="2">
    <citation type="journal article" date="2018" name="New Phytol.">
        <title>High intraspecific genome diversity in the model arbuscular mycorrhizal symbiont Rhizophagus irregularis.</title>
        <authorList>
            <person name="Chen E.C.H."/>
            <person name="Morin E."/>
            <person name="Beaudet D."/>
            <person name="Noel J."/>
            <person name="Yildirir G."/>
            <person name="Ndikumana S."/>
            <person name="Charron P."/>
            <person name="St-Onge C."/>
            <person name="Giorgi J."/>
            <person name="Kruger M."/>
            <person name="Marton T."/>
            <person name="Ropars J."/>
            <person name="Grigoriev I.V."/>
            <person name="Hainaut M."/>
            <person name="Henrissat B."/>
            <person name="Roux C."/>
            <person name="Martin F."/>
            <person name="Corradi N."/>
        </authorList>
    </citation>
    <scope>NUCLEOTIDE SEQUENCE [LARGE SCALE GENOMIC DNA]</scope>
    <source>
        <strain evidence="3 4">DAOM 197198</strain>
    </source>
</reference>
<organism evidence="3 4">
    <name type="scientific">Rhizophagus irregularis (strain DAOM 181602 / DAOM 197198 / MUCL 43194)</name>
    <name type="common">Arbuscular mycorrhizal fungus</name>
    <name type="synonym">Glomus intraradices</name>
    <dbReference type="NCBI Taxonomy" id="747089"/>
    <lineage>
        <taxon>Eukaryota</taxon>
        <taxon>Fungi</taxon>
        <taxon>Fungi incertae sedis</taxon>
        <taxon>Mucoromycota</taxon>
        <taxon>Glomeromycotina</taxon>
        <taxon>Glomeromycetes</taxon>
        <taxon>Glomerales</taxon>
        <taxon>Glomeraceae</taxon>
        <taxon>Rhizophagus</taxon>
    </lineage>
</organism>